<proteinExistence type="predicted"/>
<protein>
    <submittedName>
        <fullName evidence="2">Uncharacterized protein</fullName>
    </submittedName>
</protein>
<feature type="region of interest" description="Disordered" evidence="1">
    <location>
        <begin position="65"/>
        <end position="87"/>
    </location>
</feature>
<name>A0A1H2YN15_9RHOB</name>
<evidence type="ECO:0000313" key="2">
    <source>
        <dbReference type="EMBL" id="SDX06034.1"/>
    </source>
</evidence>
<gene>
    <name evidence="2" type="ORF">SAMN05444276_102906</name>
</gene>
<dbReference type="Proteomes" id="UP000182944">
    <property type="component" value="Unassembled WGS sequence"/>
</dbReference>
<evidence type="ECO:0000313" key="3">
    <source>
        <dbReference type="Proteomes" id="UP000182944"/>
    </source>
</evidence>
<evidence type="ECO:0000256" key="1">
    <source>
        <dbReference type="SAM" id="MobiDB-lite"/>
    </source>
</evidence>
<reference evidence="3" key="1">
    <citation type="submission" date="2016-10" db="EMBL/GenBank/DDBJ databases">
        <authorList>
            <person name="Varghese N."/>
            <person name="Submissions S."/>
        </authorList>
    </citation>
    <scope>NUCLEOTIDE SEQUENCE [LARGE SCALE GENOMIC DNA]</scope>
    <source>
        <strain evidence="3">DSM 29303</strain>
    </source>
</reference>
<dbReference type="STRING" id="1545044.SAMN05444276_102906"/>
<organism evidence="2 3">
    <name type="scientific">Paracoccus sanguinis</name>
    <dbReference type="NCBI Taxonomy" id="1545044"/>
    <lineage>
        <taxon>Bacteria</taxon>
        <taxon>Pseudomonadati</taxon>
        <taxon>Pseudomonadota</taxon>
        <taxon>Alphaproteobacteria</taxon>
        <taxon>Rhodobacterales</taxon>
        <taxon>Paracoccaceae</taxon>
        <taxon>Paracoccus</taxon>
    </lineage>
</organism>
<keyword evidence="3" id="KW-1185">Reference proteome</keyword>
<dbReference type="RefSeq" id="WP_052176198.1">
    <property type="nucleotide sequence ID" value="NZ_FNNA01000002.1"/>
</dbReference>
<sequence length="87" mass="9266">MLQRGERYPHLDLRVDDHGDPLAELARLMEVAAERYLHVAAILPTEARFSGQPDRSGVDKAIADAEAARGGTTRSIATGPAAGTSAR</sequence>
<dbReference type="AlphaFoldDB" id="A0A1H2YN15"/>
<dbReference type="EMBL" id="FNNA01000002">
    <property type="protein sequence ID" value="SDX06034.1"/>
    <property type="molecule type" value="Genomic_DNA"/>
</dbReference>
<accession>A0A1H2YN15</accession>